<evidence type="ECO:0000256" key="1">
    <source>
        <dbReference type="ARBA" id="ARBA00023125"/>
    </source>
</evidence>
<evidence type="ECO:0000313" key="3">
    <source>
        <dbReference type="Proteomes" id="UP000472372"/>
    </source>
</evidence>
<dbReference type="PROSITE" id="PS51253">
    <property type="entry name" value="HTH_CENPB"/>
    <property type="match status" value="1"/>
</dbReference>
<dbReference type="InterPro" id="IPR050863">
    <property type="entry name" value="CenT-Element_Derived"/>
</dbReference>
<sequence length="349" mass="39801">MDPIEAAIDAIESREPGAPFSYRAVAKRFGVDRTTLSRRHKGLRQSNATAHQHQQLLNPQQEHELVLYIERCTRRGLPPTREMVQNFAETIAKCSVSERWVSRFLNRHADELTIKWSASIDRNRHNADSEERYKLWFDMLHSKIDWMTLIACVCASGEALPPALIYEGKTGIQSSWVDGVEPHKHEVLVANSPSGWKNNELGVAWLEQVFERFTKTKARRRWRLLILDGHGSHVSSDFIDSCDGNKILLAIFPPHATHSLQPLDVVLFAPLSSNYSRELDRYLQRSQGLVAVKKRDFFSVFWPAWSSTMSPGSIRKSFQATGVWPMDAQVILQRLNNSTIRQDGNSEIG</sequence>
<protein>
    <submittedName>
        <fullName evidence="2">Pogo transposable element</fullName>
    </submittedName>
</protein>
<dbReference type="AlphaFoldDB" id="A0A6S6VVB3"/>
<accession>A0A6S6VVB3</accession>
<name>A0A6S6VVB3_9PLEO</name>
<dbReference type="EMBL" id="HG992977">
    <property type="protein sequence ID" value="CAE7002810.1"/>
    <property type="molecule type" value="Genomic_DNA"/>
</dbReference>
<gene>
    <name evidence="2" type="ORF">PTTW11_01446</name>
</gene>
<dbReference type="GO" id="GO:0003677">
    <property type="term" value="F:DNA binding"/>
    <property type="evidence" value="ECO:0007669"/>
    <property type="project" value="UniProtKB-KW"/>
</dbReference>
<dbReference type="PANTHER" id="PTHR19303:SF74">
    <property type="entry name" value="POGO TRANSPOSABLE ELEMENT WITH KRAB DOMAIN"/>
    <property type="match status" value="1"/>
</dbReference>
<dbReference type="GO" id="GO:0005634">
    <property type="term" value="C:nucleus"/>
    <property type="evidence" value="ECO:0007669"/>
    <property type="project" value="TreeGrafter"/>
</dbReference>
<proteinExistence type="predicted"/>
<evidence type="ECO:0000313" key="2">
    <source>
        <dbReference type="EMBL" id="CAE7002810.1"/>
    </source>
</evidence>
<dbReference type="Pfam" id="PF03221">
    <property type="entry name" value="HTH_Tnp_Tc5"/>
    <property type="match status" value="1"/>
</dbReference>
<dbReference type="SUPFAM" id="SSF46689">
    <property type="entry name" value="Homeodomain-like"/>
    <property type="match status" value="1"/>
</dbReference>
<dbReference type="Pfam" id="PF03184">
    <property type="entry name" value="DDE_1"/>
    <property type="match status" value="1"/>
</dbReference>
<dbReference type="InterPro" id="IPR006600">
    <property type="entry name" value="HTH_CenpB_DNA-bd_dom"/>
</dbReference>
<dbReference type="SMART" id="SM00674">
    <property type="entry name" value="CENPB"/>
    <property type="match status" value="1"/>
</dbReference>
<organism evidence="2 3">
    <name type="scientific">Pyrenophora teres f. teres</name>
    <dbReference type="NCBI Taxonomy" id="97479"/>
    <lineage>
        <taxon>Eukaryota</taxon>
        <taxon>Fungi</taxon>
        <taxon>Dikarya</taxon>
        <taxon>Ascomycota</taxon>
        <taxon>Pezizomycotina</taxon>
        <taxon>Dothideomycetes</taxon>
        <taxon>Pleosporomycetidae</taxon>
        <taxon>Pleosporales</taxon>
        <taxon>Pleosporineae</taxon>
        <taxon>Pleosporaceae</taxon>
        <taxon>Pyrenophora</taxon>
    </lineage>
</organism>
<dbReference type="InterPro" id="IPR004875">
    <property type="entry name" value="DDE_SF_endonuclease_dom"/>
</dbReference>
<dbReference type="Proteomes" id="UP000472372">
    <property type="component" value="Chromosome 1"/>
</dbReference>
<dbReference type="InterPro" id="IPR009057">
    <property type="entry name" value="Homeodomain-like_sf"/>
</dbReference>
<keyword evidence="1" id="KW-0238">DNA-binding</keyword>
<reference evidence="2" key="1">
    <citation type="submission" date="2021-02" db="EMBL/GenBank/DDBJ databases">
        <authorList>
            <person name="Syme A R."/>
            <person name="Syme A R."/>
            <person name="Moolhuijzen P."/>
        </authorList>
    </citation>
    <scope>NUCLEOTIDE SEQUENCE</scope>
    <source>
        <strain evidence="2">W1-1</strain>
    </source>
</reference>
<dbReference type="PANTHER" id="PTHR19303">
    <property type="entry name" value="TRANSPOSON"/>
    <property type="match status" value="1"/>
</dbReference>